<evidence type="ECO:0000313" key="10">
    <source>
        <dbReference type="Proteomes" id="UP000615234"/>
    </source>
</evidence>
<sequence length="168" mass="19700">MKRVFTLGILIIICFVLQTALFPYIEIAGTAPDLMLILTVSFGLMRGRKEGMLVGFFCGFLYDLYFGYAIGPFMILYMILGYCNGFFHRLYLVEDVLLPMLIILIDDLFFNFATYIIFFLLRNRLEFSTYLKDIILPEMIYTALITLFIFKFFVFVNKTLKRLEKANE</sequence>
<dbReference type="GO" id="GO:0008360">
    <property type="term" value="P:regulation of cell shape"/>
    <property type="evidence" value="ECO:0007669"/>
    <property type="project" value="UniProtKB-KW"/>
</dbReference>
<dbReference type="InterPro" id="IPR017225">
    <property type="entry name" value="Cell_shape_determin_MreD_prd"/>
</dbReference>
<feature type="transmembrane region" description="Helical" evidence="8">
    <location>
        <begin position="52"/>
        <end position="80"/>
    </location>
</feature>
<dbReference type="RefSeq" id="WP_117807560.1">
    <property type="nucleotide sequence ID" value="NZ_JACOOX010000003.1"/>
</dbReference>
<dbReference type="NCBIfam" id="TIGR03426">
    <property type="entry name" value="shape_MreD"/>
    <property type="match status" value="1"/>
</dbReference>
<dbReference type="Proteomes" id="UP000615234">
    <property type="component" value="Unassembled WGS sequence"/>
</dbReference>
<evidence type="ECO:0000256" key="4">
    <source>
        <dbReference type="ARBA" id="ARBA00022692"/>
    </source>
</evidence>
<keyword evidence="3" id="KW-1003">Cell membrane</keyword>
<organism evidence="9 10">
    <name type="scientific">Coprococcus hominis</name>
    <name type="common">ex Liu et al. 2022</name>
    <dbReference type="NCBI Taxonomy" id="2763039"/>
    <lineage>
        <taxon>Bacteria</taxon>
        <taxon>Bacillati</taxon>
        <taxon>Bacillota</taxon>
        <taxon>Clostridia</taxon>
        <taxon>Lachnospirales</taxon>
        <taxon>Lachnospiraceae</taxon>
        <taxon>Coprococcus</taxon>
    </lineage>
</organism>
<evidence type="ECO:0000256" key="1">
    <source>
        <dbReference type="ARBA" id="ARBA00004651"/>
    </source>
</evidence>
<evidence type="ECO:0000313" key="9">
    <source>
        <dbReference type="EMBL" id="MBC5662449.1"/>
    </source>
</evidence>
<dbReference type="InterPro" id="IPR007227">
    <property type="entry name" value="Cell_shape_determining_MreD"/>
</dbReference>
<name>A0A8I0ANN3_9FIRM</name>
<comment type="subcellular location">
    <subcellularLocation>
        <location evidence="1">Cell membrane</location>
        <topology evidence="1">Multi-pass membrane protein</topology>
    </subcellularLocation>
</comment>
<evidence type="ECO:0000256" key="2">
    <source>
        <dbReference type="ARBA" id="ARBA00007776"/>
    </source>
</evidence>
<keyword evidence="6 8" id="KW-1133">Transmembrane helix</keyword>
<evidence type="ECO:0000256" key="3">
    <source>
        <dbReference type="ARBA" id="ARBA00022475"/>
    </source>
</evidence>
<dbReference type="PIRSF" id="PIRSF037497">
    <property type="entry name" value="MreD_Clostridium/Treponema_prd"/>
    <property type="match status" value="1"/>
</dbReference>
<evidence type="ECO:0000256" key="6">
    <source>
        <dbReference type="ARBA" id="ARBA00022989"/>
    </source>
</evidence>
<feature type="transmembrane region" description="Helical" evidence="8">
    <location>
        <begin position="100"/>
        <end position="122"/>
    </location>
</feature>
<keyword evidence="5" id="KW-0133">Cell shape</keyword>
<dbReference type="GO" id="GO:0005886">
    <property type="term" value="C:plasma membrane"/>
    <property type="evidence" value="ECO:0007669"/>
    <property type="project" value="UniProtKB-SubCell"/>
</dbReference>
<reference evidence="9 10" key="1">
    <citation type="submission" date="2020-08" db="EMBL/GenBank/DDBJ databases">
        <title>Genome public.</title>
        <authorList>
            <person name="Liu C."/>
            <person name="Sun Q."/>
        </authorList>
    </citation>
    <scope>NUCLEOTIDE SEQUENCE [LARGE SCALE GENOMIC DNA]</scope>
    <source>
        <strain evidence="9 10">NSJ-10</strain>
    </source>
</reference>
<dbReference type="Pfam" id="PF04093">
    <property type="entry name" value="MreD"/>
    <property type="match status" value="1"/>
</dbReference>
<dbReference type="EMBL" id="JACOOX010000003">
    <property type="protein sequence ID" value="MBC5662449.1"/>
    <property type="molecule type" value="Genomic_DNA"/>
</dbReference>
<proteinExistence type="inferred from homology"/>
<keyword evidence="7 8" id="KW-0472">Membrane</keyword>
<protein>
    <submittedName>
        <fullName evidence="9">Rod shape-determining protein MreD</fullName>
    </submittedName>
</protein>
<keyword evidence="4 8" id="KW-0812">Transmembrane</keyword>
<comment type="similarity">
    <text evidence="2">Belongs to the MreD family.</text>
</comment>
<gene>
    <name evidence="9" type="primary">mreD</name>
    <name evidence="9" type="ORF">H8S09_06000</name>
</gene>
<accession>A0A8I0ANN3</accession>
<dbReference type="AlphaFoldDB" id="A0A8I0ANN3"/>
<evidence type="ECO:0000256" key="7">
    <source>
        <dbReference type="ARBA" id="ARBA00023136"/>
    </source>
</evidence>
<evidence type="ECO:0000256" key="5">
    <source>
        <dbReference type="ARBA" id="ARBA00022960"/>
    </source>
</evidence>
<keyword evidence="10" id="KW-1185">Reference proteome</keyword>
<comment type="caution">
    <text evidence="9">The sequence shown here is derived from an EMBL/GenBank/DDBJ whole genome shotgun (WGS) entry which is preliminary data.</text>
</comment>
<feature type="transmembrane region" description="Helical" evidence="8">
    <location>
        <begin position="134"/>
        <end position="156"/>
    </location>
</feature>
<evidence type="ECO:0000256" key="8">
    <source>
        <dbReference type="SAM" id="Phobius"/>
    </source>
</evidence>